<evidence type="ECO:0000313" key="2">
    <source>
        <dbReference type="Proteomes" id="UP001372338"/>
    </source>
</evidence>
<evidence type="ECO:0000313" key="1">
    <source>
        <dbReference type="EMBL" id="KAK7273259.1"/>
    </source>
</evidence>
<sequence>MYIAISLEYESDDLYGKLTNALHGLSCMGIHQVWAIGEVRKNHRGQVKLVPNSPLPPLYIDWQTFRSPEAADWETPHWDFSLC</sequence>
<gene>
    <name evidence="1" type="ORF">RIF29_14308</name>
</gene>
<dbReference type="Proteomes" id="UP001372338">
    <property type="component" value="Unassembled WGS sequence"/>
</dbReference>
<organism evidence="1 2">
    <name type="scientific">Crotalaria pallida</name>
    <name type="common">Smooth rattlebox</name>
    <name type="synonym">Crotalaria striata</name>
    <dbReference type="NCBI Taxonomy" id="3830"/>
    <lineage>
        <taxon>Eukaryota</taxon>
        <taxon>Viridiplantae</taxon>
        <taxon>Streptophyta</taxon>
        <taxon>Embryophyta</taxon>
        <taxon>Tracheophyta</taxon>
        <taxon>Spermatophyta</taxon>
        <taxon>Magnoliopsida</taxon>
        <taxon>eudicotyledons</taxon>
        <taxon>Gunneridae</taxon>
        <taxon>Pentapetalae</taxon>
        <taxon>rosids</taxon>
        <taxon>fabids</taxon>
        <taxon>Fabales</taxon>
        <taxon>Fabaceae</taxon>
        <taxon>Papilionoideae</taxon>
        <taxon>50 kb inversion clade</taxon>
        <taxon>genistoids sensu lato</taxon>
        <taxon>core genistoids</taxon>
        <taxon>Crotalarieae</taxon>
        <taxon>Crotalaria</taxon>
    </lineage>
</organism>
<comment type="caution">
    <text evidence="1">The sequence shown here is derived from an EMBL/GenBank/DDBJ whole genome shotgun (WGS) entry which is preliminary data.</text>
</comment>
<reference evidence="1 2" key="1">
    <citation type="submission" date="2024-01" db="EMBL/GenBank/DDBJ databases">
        <title>The genomes of 5 underutilized Papilionoideae crops provide insights into root nodulation and disease resistanc.</title>
        <authorList>
            <person name="Yuan L."/>
        </authorList>
    </citation>
    <scope>NUCLEOTIDE SEQUENCE [LARGE SCALE GENOMIC DNA]</scope>
    <source>
        <strain evidence="1">ZHUSHIDOU_FW_LH</strain>
        <tissue evidence="1">Leaf</tissue>
    </source>
</reference>
<keyword evidence="2" id="KW-1185">Reference proteome</keyword>
<dbReference type="AlphaFoldDB" id="A0AAN9FD44"/>
<protein>
    <submittedName>
        <fullName evidence="1">Uncharacterized protein</fullName>
    </submittedName>
</protein>
<accession>A0AAN9FD44</accession>
<proteinExistence type="predicted"/>
<name>A0AAN9FD44_CROPI</name>
<dbReference type="EMBL" id="JAYWIO010000003">
    <property type="protein sequence ID" value="KAK7273259.1"/>
    <property type="molecule type" value="Genomic_DNA"/>
</dbReference>